<accession>A0A7D7QL81</accession>
<name>A0A7D7QL81_9NOSO</name>
<gene>
    <name evidence="1" type="ORF">HUN01_09070</name>
</gene>
<sequence length="48" mass="5478">MSASEVQYLIINALITLGLLGNRFYDEDSGNWYIKIPAQSYRYGFTKG</sequence>
<dbReference type="Proteomes" id="UP000514713">
    <property type="component" value="Chromosome"/>
</dbReference>
<evidence type="ECO:0000313" key="2">
    <source>
        <dbReference type="Proteomes" id="UP000514713"/>
    </source>
</evidence>
<proteinExistence type="predicted"/>
<dbReference type="KEGG" id="ned:HUN01_09070"/>
<keyword evidence="2" id="KW-1185">Reference proteome</keyword>
<evidence type="ECO:0000313" key="1">
    <source>
        <dbReference type="EMBL" id="QMS87725.1"/>
    </source>
</evidence>
<dbReference type="AlphaFoldDB" id="A0A7D7QL81"/>
<reference evidence="2" key="1">
    <citation type="submission" date="2020-06" db="EMBL/GenBank/DDBJ databases">
        <title>Nostoc edaphicum CCNP1411 genome.</title>
        <authorList>
            <person name="Fidor A."/>
            <person name="Grabski M."/>
            <person name="Gawor J."/>
            <person name="Gromadka R."/>
            <person name="Wegrzyn G."/>
            <person name="Mazur-Marzec H."/>
        </authorList>
    </citation>
    <scope>NUCLEOTIDE SEQUENCE [LARGE SCALE GENOMIC DNA]</scope>
    <source>
        <strain evidence="2">CCNP1411</strain>
    </source>
</reference>
<dbReference type="RefSeq" id="WP_181932969.1">
    <property type="nucleotide sequence ID" value="NZ_CP054698.1"/>
</dbReference>
<protein>
    <submittedName>
        <fullName evidence="1">Uncharacterized protein</fullName>
    </submittedName>
</protein>
<organism evidence="1 2">
    <name type="scientific">Nostoc edaphicum CCNP1411</name>
    <dbReference type="NCBI Taxonomy" id="1472755"/>
    <lineage>
        <taxon>Bacteria</taxon>
        <taxon>Bacillati</taxon>
        <taxon>Cyanobacteriota</taxon>
        <taxon>Cyanophyceae</taxon>
        <taxon>Nostocales</taxon>
        <taxon>Nostocaceae</taxon>
        <taxon>Nostoc</taxon>
    </lineage>
</organism>
<dbReference type="EMBL" id="CP054698">
    <property type="protein sequence ID" value="QMS87725.1"/>
    <property type="molecule type" value="Genomic_DNA"/>
</dbReference>